<gene>
    <name evidence="2" type="ORF">BJF92_00730</name>
</gene>
<name>A0A1Q9AEK3_9HYPH</name>
<dbReference type="EMBL" id="MKIO01000040">
    <property type="protein sequence ID" value="OLP53326.1"/>
    <property type="molecule type" value="Genomic_DNA"/>
</dbReference>
<dbReference type="STRING" id="1672749.BJF92_00730"/>
<accession>A0A1Q9AEK3</accession>
<organism evidence="2 3">
    <name type="scientific">Xaviernesmea rhizosphaerae</name>
    <dbReference type="NCBI Taxonomy" id="1672749"/>
    <lineage>
        <taxon>Bacteria</taxon>
        <taxon>Pseudomonadati</taxon>
        <taxon>Pseudomonadota</taxon>
        <taxon>Alphaproteobacteria</taxon>
        <taxon>Hyphomicrobiales</taxon>
        <taxon>Rhizobiaceae</taxon>
        <taxon>Rhizobium/Agrobacterium group</taxon>
        <taxon>Xaviernesmea</taxon>
    </lineage>
</organism>
<proteinExistence type="predicted"/>
<feature type="region of interest" description="Disordered" evidence="1">
    <location>
        <begin position="156"/>
        <end position="206"/>
    </location>
</feature>
<protein>
    <submittedName>
        <fullName evidence="2">Uncharacterized protein</fullName>
    </submittedName>
</protein>
<reference evidence="2 3" key="1">
    <citation type="submission" date="2016-09" db="EMBL/GenBank/DDBJ databases">
        <title>Rhizobium sp. nov., a novel species isolated from the rice rhizosphere.</title>
        <authorList>
            <person name="Zhao J."/>
            <person name="Zhang X."/>
        </authorList>
    </citation>
    <scope>NUCLEOTIDE SEQUENCE [LARGE SCALE GENOMIC DNA]</scope>
    <source>
        <strain evidence="2 3">MH17</strain>
    </source>
</reference>
<evidence type="ECO:0000313" key="3">
    <source>
        <dbReference type="Proteomes" id="UP000186143"/>
    </source>
</evidence>
<dbReference type="Proteomes" id="UP000186143">
    <property type="component" value="Unassembled WGS sequence"/>
</dbReference>
<evidence type="ECO:0000313" key="2">
    <source>
        <dbReference type="EMBL" id="OLP53326.1"/>
    </source>
</evidence>
<evidence type="ECO:0000256" key="1">
    <source>
        <dbReference type="SAM" id="MobiDB-lite"/>
    </source>
</evidence>
<comment type="caution">
    <text evidence="2">The sequence shown here is derived from an EMBL/GenBank/DDBJ whole genome shotgun (WGS) entry which is preliminary data.</text>
</comment>
<dbReference type="AlphaFoldDB" id="A0A1Q9AEK3"/>
<sequence length="206" mass="23212">MPLRMDLRRYLPGDDDYFYDDGRPDGDSDLVDVDAEMAAVAEEFDRIAQRDEDNMREAFDLVEVIRRSLDEPKLREPHESEPLSIAEACCLPELGGKLYVEHEGIPSRHITAKALYEEIKAGRLRRVPPFKAGKFLVSRQTIKEWTECQDDASLRISFGSSRSTTKTPESSGRTATGPSPMERPELAQASALNVVNRLRQRGSSTK</sequence>
<feature type="compositionally biased region" description="Polar residues" evidence="1">
    <location>
        <begin position="158"/>
        <end position="177"/>
    </location>
</feature>